<reference evidence="2 3" key="1">
    <citation type="submission" date="2024-07" db="EMBL/GenBank/DDBJ databases">
        <title>Section-level genome sequencing and comparative genomics of Aspergillus sections Usti and Cavernicolus.</title>
        <authorList>
            <consortium name="Lawrence Berkeley National Laboratory"/>
            <person name="Nybo J.L."/>
            <person name="Vesth T.C."/>
            <person name="Theobald S."/>
            <person name="Frisvad J.C."/>
            <person name="Larsen T.O."/>
            <person name="Kjaerboelling I."/>
            <person name="Rothschild-Mancinelli K."/>
            <person name="Lyhne E.K."/>
            <person name="Kogle M.E."/>
            <person name="Barry K."/>
            <person name="Clum A."/>
            <person name="Na H."/>
            <person name="Ledsgaard L."/>
            <person name="Lin J."/>
            <person name="Lipzen A."/>
            <person name="Kuo A."/>
            <person name="Riley R."/>
            <person name="Mondo S."/>
            <person name="LaButti K."/>
            <person name="Haridas S."/>
            <person name="Pangalinan J."/>
            <person name="Salamov A.A."/>
            <person name="Simmons B.A."/>
            <person name="Magnuson J.K."/>
            <person name="Chen J."/>
            <person name="Drula E."/>
            <person name="Henrissat B."/>
            <person name="Wiebenga A."/>
            <person name="Lubbers R.J."/>
            <person name="Gomes A.C."/>
            <person name="Macurrencykelacurrency M.R."/>
            <person name="Stajich J."/>
            <person name="Grigoriev I.V."/>
            <person name="Mortensen U.H."/>
            <person name="De vries R.P."/>
            <person name="Baker S.E."/>
            <person name="Andersen M.R."/>
        </authorList>
    </citation>
    <scope>NUCLEOTIDE SEQUENCE [LARGE SCALE GENOMIC DNA]</scope>
    <source>
        <strain evidence="2 3">CBS 756.74</strain>
    </source>
</reference>
<accession>A0ABR4JC83</accession>
<protein>
    <recommendedName>
        <fullName evidence="4">Secreted protein</fullName>
    </recommendedName>
</protein>
<dbReference type="Proteomes" id="UP001610444">
    <property type="component" value="Unassembled WGS sequence"/>
</dbReference>
<dbReference type="RefSeq" id="XP_070892632.1">
    <property type="nucleotide sequence ID" value="XM_071042154.1"/>
</dbReference>
<gene>
    <name evidence="2" type="ORF">BJX68DRAFT_249653</name>
</gene>
<proteinExistence type="predicted"/>
<keyword evidence="1" id="KW-0812">Transmembrane</keyword>
<organism evidence="2 3">
    <name type="scientific">Aspergillus pseudodeflectus</name>
    <dbReference type="NCBI Taxonomy" id="176178"/>
    <lineage>
        <taxon>Eukaryota</taxon>
        <taxon>Fungi</taxon>
        <taxon>Dikarya</taxon>
        <taxon>Ascomycota</taxon>
        <taxon>Pezizomycotina</taxon>
        <taxon>Eurotiomycetes</taxon>
        <taxon>Eurotiomycetidae</taxon>
        <taxon>Eurotiales</taxon>
        <taxon>Aspergillaceae</taxon>
        <taxon>Aspergillus</taxon>
        <taxon>Aspergillus subgen. Nidulantes</taxon>
    </lineage>
</organism>
<sequence>MCVLRCFSFGRDSVSVTRLIFSAFFVLYLLSIRHYCGRSYHDPTSFFFDVDRAYGRQYFSNRAQEASAFISNAGDIKPPTRNPGEHPILCVGICGTSGSLRRTGLVAAFLIIKLKPLLPSSCALAQALFSSIICWRQSRCHS</sequence>
<dbReference type="GeneID" id="98157318"/>
<feature type="transmembrane region" description="Helical" evidence="1">
    <location>
        <begin position="13"/>
        <end position="30"/>
    </location>
</feature>
<evidence type="ECO:0000313" key="2">
    <source>
        <dbReference type="EMBL" id="KAL2837619.1"/>
    </source>
</evidence>
<keyword evidence="1" id="KW-0472">Membrane</keyword>
<comment type="caution">
    <text evidence="2">The sequence shown here is derived from an EMBL/GenBank/DDBJ whole genome shotgun (WGS) entry which is preliminary data.</text>
</comment>
<keyword evidence="1" id="KW-1133">Transmembrane helix</keyword>
<keyword evidence="3" id="KW-1185">Reference proteome</keyword>
<evidence type="ECO:0000313" key="3">
    <source>
        <dbReference type="Proteomes" id="UP001610444"/>
    </source>
</evidence>
<evidence type="ECO:0008006" key="4">
    <source>
        <dbReference type="Google" id="ProtNLM"/>
    </source>
</evidence>
<evidence type="ECO:0000256" key="1">
    <source>
        <dbReference type="SAM" id="Phobius"/>
    </source>
</evidence>
<name>A0ABR4JC83_9EURO</name>
<dbReference type="EMBL" id="JBFXLR010000095">
    <property type="protein sequence ID" value="KAL2837619.1"/>
    <property type="molecule type" value="Genomic_DNA"/>
</dbReference>